<gene>
    <name evidence="1" type="ORF">METZ01_LOCUS217074</name>
</gene>
<dbReference type="EMBL" id="UINC01050810">
    <property type="protein sequence ID" value="SVB64220.1"/>
    <property type="molecule type" value="Genomic_DNA"/>
</dbReference>
<feature type="non-terminal residue" evidence="1">
    <location>
        <position position="67"/>
    </location>
</feature>
<protein>
    <submittedName>
        <fullName evidence="1">Uncharacterized protein</fullName>
    </submittedName>
</protein>
<accession>A0A382FMH1</accession>
<dbReference type="AlphaFoldDB" id="A0A382FMH1"/>
<reference evidence="1" key="1">
    <citation type="submission" date="2018-05" db="EMBL/GenBank/DDBJ databases">
        <authorList>
            <person name="Lanie J.A."/>
            <person name="Ng W.-L."/>
            <person name="Kazmierczak K.M."/>
            <person name="Andrzejewski T.M."/>
            <person name="Davidsen T.M."/>
            <person name="Wayne K.J."/>
            <person name="Tettelin H."/>
            <person name="Glass J.I."/>
            <person name="Rusch D."/>
            <person name="Podicherti R."/>
            <person name="Tsui H.-C.T."/>
            <person name="Winkler M.E."/>
        </authorList>
    </citation>
    <scope>NUCLEOTIDE SEQUENCE</scope>
</reference>
<name>A0A382FMH1_9ZZZZ</name>
<sequence>MTAPSRIREISKKLIQLSLDEEGRVVEEKVREVLESLRANPPREHKLLLHLYLDHVKRELSKGVAIV</sequence>
<organism evidence="1">
    <name type="scientific">marine metagenome</name>
    <dbReference type="NCBI Taxonomy" id="408172"/>
    <lineage>
        <taxon>unclassified sequences</taxon>
        <taxon>metagenomes</taxon>
        <taxon>ecological metagenomes</taxon>
    </lineage>
</organism>
<evidence type="ECO:0000313" key="1">
    <source>
        <dbReference type="EMBL" id="SVB64220.1"/>
    </source>
</evidence>
<proteinExistence type="predicted"/>